<feature type="modified residue" description="4-aspartylphosphate" evidence="6">
    <location>
        <position position="69"/>
    </location>
</feature>
<comment type="caution">
    <text evidence="9">The sequence shown here is derived from an EMBL/GenBank/DDBJ whole genome shotgun (WGS) entry which is preliminary data.</text>
</comment>
<dbReference type="Pfam" id="PF00072">
    <property type="entry name" value="Response_reg"/>
    <property type="match status" value="1"/>
</dbReference>
<dbReference type="Pfam" id="PF00196">
    <property type="entry name" value="GerE"/>
    <property type="match status" value="1"/>
</dbReference>
<dbReference type="InterPro" id="IPR000792">
    <property type="entry name" value="Tscrpt_reg_LuxR_C"/>
</dbReference>
<dbReference type="PANTHER" id="PTHR44688:SF16">
    <property type="entry name" value="DNA-BINDING TRANSCRIPTIONAL ACTIVATOR DEVR_DOSR"/>
    <property type="match status" value="1"/>
</dbReference>
<evidence type="ECO:0000256" key="2">
    <source>
        <dbReference type="ARBA" id="ARBA00023012"/>
    </source>
</evidence>
<proteinExistence type="predicted"/>
<evidence type="ECO:0000256" key="3">
    <source>
        <dbReference type="ARBA" id="ARBA00023015"/>
    </source>
</evidence>
<accession>A0A4R5L7S8</accession>
<dbReference type="SUPFAM" id="SSF52172">
    <property type="entry name" value="CheY-like"/>
    <property type="match status" value="1"/>
</dbReference>
<dbReference type="SUPFAM" id="SSF46894">
    <property type="entry name" value="C-terminal effector domain of the bipartite response regulators"/>
    <property type="match status" value="1"/>
</dbReference>
<name>A0A4R5L7S8_9BURK</name>
<organism evidence="9 10">
    <name type="scientific">Paraburkholderia guartelaensis</name>
    <dbReference type="NCBI Taxonomy" id="2546446"/>
    <lineage>
        <taxon>Bacteria</taxon>
        <taxon>Pseudomonadati</taxon>
        <taxon>Pseudomonadota</taxon>
        <taxon>Betaproteobacteria</taxon>
        <taxon>Burkholderiales</taxon>
        <taxon>Burkholderiaceae</taxon>
        <taxon>Paraburkholderia</taxon>
    </lineage>
</organism>
<dbReference type="Gene3D" id="1.10.10.10">
    <property type="entry name" value="Winged helix-like DNA-binding domain superfamily/Winged helix DNA-binding domain"/>
    <property type="match status" value="1"/>
</dbReference>
<keyword evidence="4" id="KW-0238">DNA-binding</keyword>
<keyword evidence="1 6" id="KW-0597">Phosphoprotein</keyword>
<dbReference type="PANTHER" id="PTHR44688">
    <property type="entry name" value="DNA-BINDING TRANSCRIPTIONAL ACTIVATOR DEVR_DOSR"/>
    <property type="match status" value="1"/>
</dbReference>
<evidence type="ECO:0000256" key="6">
    <source>
        <dbReference type="PROSITE-ProRule" id="PRU00169"/>
    </source>
</evidence>
<gene>
    <name evidence="9" type="ORF">E1N52_27760</name>
</gene>
<evidence type="ECO:0000313" key="10">
    <source>
        <dbReference type="Proteomes" id="UP000295606"/>
    </source>
</evidence>
<dbReference type="PROSITE" id="PS50110">
    <property type="entry name" value="RESPONSE_REGULATORY"/>
    <property type="match status" value="1"/>
</dbReference>
<dbReference type="PRINTS" id="PR00038">
    <property type="entry name" value="HTHLUXR"/>
</dbReference>
<dbReference type="CDD" id="cd17537">
    <property type="entry name" value="REC_FixJ"/>
    <property type="match status" value="1"/>
</dbReference>
<dbReference type="OrthoDB" id="9802186at2"/>
<dbReference type="Proteomes" id="UP000295606">
    <property type="component" value="Unassembled WGS sequence"/>
</dbReference>
<dbReference type="GO" id="GO:0006355">
    <property type="term" value="P:regulation of DNA-templated transcription"/>
    <property type="evidence" value="ECO:0007669"/>
    <property type="project" value="InterPro"/>
</dbReference>
<feature type="domain" description="HTH luxR-type" evidence="7">
    <location>
        <begin position="150"/>
        <end position="215"/>
    </location>
</feature>
<evidence type="ECO:0000259" key="7">
    <source>
        <dbReference type="PROSITE" id="PS50043"/>
    </source>
</evidence>
<dbReference type="SMART" id="SM00421">
    <property type="entry name" value="HTH_LUXR"/>
    <property type="match status" value="1"/>
</dbReference>
<reference evidence="9 10" key="1">
    <citation type="submission" date="2019-03" db="EMBL/GenBank/DDBJ databases">
        <title>Paraburkholderia sp. isolated from native Mimosa gymnas in Guartela State Park, Brazil.</title>
        <authorList>
            <person name="Paulitsch F."/>
            <person name="Hungria M."/>
            <person name="Delamuta J.R.M."/>
            <person name="Ribeiro R.A."/>
            <person name="Dall'Agnol R."/>
            <person name="Silva J.S.B."/>
        </authorList>
    </citation>
    <scope>NUCLEOTIDE SEQUENCE [LARGE SCALE GENOMIC DNA]</scope>
    <source>
        <strain evidence="9 10">CNPSo 3008</strain>
    </source>
</reference>
<sequence length="220" mass="24227">MSSRPVSTSIAGIGEGGQSMVYVIDDDESMRIALTNLLDSFGLHVETFASPREFLAFPKTDIPSCLILDVRLRGESGLAFQQEGAKSDLRMPVLFMTGYGDVPMSVRAMKAGALDFFTKPFREQDMLDAVVQALARDHERLAAEHSLAALRNAYESLSLREREVMGYVIAGLLNKQIASEMDVREVTVKIHRAQVMKKMMARSVAELVRMAAALGVEPES</sequence>
<protein>
    <submittedName>
        <fullName evidence="9">Response regulator transcription factor</fullName>
    </submittedName>
</protein>
<dbReference type="InterPro" id="IPR036388">
    <property type="entry name" value="WH-like_DNA-bd_sf"/>
</dbReference>
<evidence type="ECO:0000259" key="8">
    <source>
        <dbReference type="PROSITE" id="PS50110"/>
    </source>
</evidence>
<dbReference type="InterPro" id="IPR011006">
    <property type="entry name" value="CheY-like_superfamily"/>
</dbReference>
<keyword evidence="2" id="KW-0902">Two-component regulatory system</keyword>
<dbReference type="SMART" id="SM00448">
    <property type="entry name" value="REC"/>
    <property type="match status" value="1"/>
</dbReference>
<dbReference type="CDD" id="cd06170">
    <property type="entry name" value="LuxR_C_like"/>
    <property type="match status" value="1"/>
</dbReference>
<keyword evidence="5" id="KW-0804">Transcription</keyword>
<dbReference type="AlphaFoldDB" id="A0A4R5L7S8"/>
<dbReference type="Gene3D" id="3.40.50.2300">
    <property type="match status" value="1"/>
</dbReference>
<dbReference type="InterPro" id="IPR016032">
    <property type="entry name" value="Sig_transdc_resp-reg_C-effctor"/>
</dbReference>
<evidence type="ECO:0000256" key="5">
    <source>
        <dbReference type="ARBA" id="ARBA00023163"/>
    </source>
</evidence>
<dbReference type="GO" id="GO:0000160">
    <property type="term" value="P:phosphorelay signal transduction system"/>
    <property type="evidence" value="ECO:0007669"/>
    <property type="project" value="UniProtKB-KW"/>
</dbReference>
<evidence type="ECO:0000256" key="1">
    <source>
        <dbReference type="ARBA" id="ARBA00022553"/>
    </source>
</evidence>
<dbReference type="InterPro" id="IPR001789">
    <property type="entry name" value="Sig_transdc_resp-reg_receiver"/>
</dbReference>
<dbReference type="FunFam" id="3.40.50.2300:FF:000018">
    <property type="entry name" value="DNA-binding transcriptional regulator NtrC"/>
    <property type="match status" value="1"/>
</dbReference>
<dbReference type="EMBL" id="SMOD01000024">
    <property type="protein sequence ID" value="TDG04965.1"/>
    <property type="molecule type" value="Genomic_DNA"/>
</dbReference>
<dbReference type="GO" id="GO:0003677">
    <property type="term" value="F:DNA binding"/>
    <property type="evidence" value="ECO:0007669"/>
    <property type="project" value="UniProtKB-KW"/>
</dbReference>
<keyword evidence="3" id="KW-0805">Transcription regulation</keyword>
<dbReference type="PROSITE" id="PS50043">
    <property type="entry name" value="HTH_LUXR_2"/>
    <property type="match status" value="1"/>
</dbReference>
<dbReference type="RefSeq" id="WP_133185990.1">
    <property type="nucleotide sequence ID" value="NZ_SMOD01000024.1"/>
</dbReference>
<evidence type="ECO:0000313" key="9">
    <source>
        <dbReference type="EMBL" id="TDG04965.1"/>
    </source>
</evidence>
<feature type="domain" description="Response regulatory" evidence="8">
    <location>
        <begin position="20"/>
        <end position="134"/>
    </location>
</feature>
<evidence type="ECO:0000256" key="4">
    <source>
        <dbReference type="ARBA" id="ARBA00023125"/>
    </source>
</evidence>